<feature type="region of interest" description="Disordered" evidence="7">
    <location>
        <begin position="561"/>
        <end position="593"/>
    </location>
</feature>
<evidence type="ECO:0000313" key="10">
    <source>
        <dbReference type="Proteomes" id="UP001153076"/>
    </source>
</evidence>
<evidence type="ECO:0000256" key="7">
    <source>
        <dbReference type="SAM" id="MobiDB-lite"/>
    </source>
</evidence>
<feature type="compositionally biased region" description="Basic and acidic residues" evidence="7">
    <location>
        <begin position="484"/>
        <end position="506"/>
    </location>
</feature>
<dbReference type="InterPro" id="IPR055197">
    <property type="entry name" value="PHDvar_NSD"/>
</dbReference>
<dbReference type="InterPro" id="IPR022702">
    <property type="entry name" value="Cytosine_MeTrfase1_RFD"/>
</dbReference>
<dbReference type="GO" id="GO:0005634">
    <property type="term" value="C:nucleus"/>
    <property type="evidence" value="ECO:0007669"/>
    <property type="project" value="UniProtKB-SubCell"/>
</dbReference>
<dbReference type="EMBL" id="JAKOGI010000304">
    <property type="protein sequence ID" value="KAJ8437363.1"/>
    <property type="molecule type" value="Genomic_DNA"/>
</dbReference>
<dbReference type="GO" id="GO:0008270">
    <property type="term" value="F:zinc ion binding"/>
    <property type="evidence" value="ECO:0007669"/>
    <property type="project" value="UniProtKB-KW"/>
</dbReference>
<evidence type="ECO:0000313" key="9">
    <source>
        <dbReference type="EMBL" id="KAJ8437363.1"/>
    </source>
</evidence>
<reference evidence="9" key="1">
    <citation type="submission" date="2022-04" db="EMBL/GenBank/DDBJ databases">
        <title>Carnegiea gigantea Genome sequencing and assembly v2.</title>
        <authorList>
            <person name="Copetti D."/>
            <person name="Sanderson M.J."/>
            <person name="Burquez A."/>
            <person name="Wojciechowski M.F."/>
        </authorList>
    </citation>
    <scope>NUCLEOTIDE SEQUENCE</scope>
    <source>
        <strain evidence="9">SGP5-SGP5p</strain>
        <tissue evidence="9">Aerial part</tissue>
    </source>
</reference>
<dbReference type="CDD" id="cd15565">
    <property type="entry name" value="PHD2_NSD"/>
    <property type="match status" value="1"/>
</dbReference>
<dbReference type="Gene3D" id="3.30.40.10">
    <property type="entry name" value="Zinc/RING finger domain, C3HC4 (zinc finger)"/>
    <property type="match status" value="2"/>
</dbReference>
<evidence type="ECO:0000259" key="8">
    <source>
        <dbReference type="SMART" id="SM00249"/>
    </source>
</evidence>
<feature type="region of interest" description="Disordered" evidence="7">
    <location>
        <begin position="167"/>
        <end position="215"/>
    </location>
</feature>
<dbReference type="AlphaFoldDB" id="A0A9Q1K5Y0"/>
<feature type="domain" description="Zinc finger PHD-type" evidence="8">
    <location>
        <begin position="358"/>
        <end position="422"/>
    </location>
</feature>
<sequence length="804" mass="90990">MANGDDDLEDLPEAISNYDFVDDKELMSFSVLPITWTTGETIQGRKKHVYVHGDTDGGLQKIFKQVIAWKFELSGERPEISVLSKDNNWITLQKPRKSYEKIVRTVLITVNFLHTLFLCDLVDHKALIEEAVKQDGSLTKSKAFLEDKMQLGKRTDKDALTKEKRKFIVDHNDSSEDEDSFSEEEDSSSEEGSSSEEDDSSPEKEDSSSEQDECCGKEEAGDSVCCICDDGGTLLTCQGICMRSFHPTRKSAKKTGDTPGTRCVSLGLSKKEVKDMPIFKCRNCLRQQHQCFSCGQLGSSDKSSGTEVFKCVNATCGYFYHPHCVAKLLNRDSEAAEELRDRILAGESFTCPLHFCIVCKCREEKTVPELQMAMCRRCPKAYHRKCLPRQITFEDNKKDGINQRAWKGLLVNRILIYCLNHEICNVLKTPVRNHVKFPDDEKVEELSTVVALKKEIVVSKKEKLLVGETCHSCSAIQSKKRTIEDSHLDKGNDRKSSKCEGPDRRKTPNGICSDLRTPERNHNMCAVDEKREEHSVVALEEDNVIAIKKKPLVREICHTGTAVQSKKRTVEDSKLDKRNDRSRSKLKGPGSARQLPYEKRSCWAKVTVSPGAREHKTSLGDQLYELFSRQFDSHKPSKPSNLVQGKLAKRSKQCLKKLDPQVDSDSEQRILNLMKEASSKFCVMSLRNVANRLVVYTKWMAAEVSRREEWKAIRAAVRKLGEGGSVEDAQTICEPMVLDVVKTWKERLSVYLAPFLFGMCCTSFGRHFMKVDKLKERLLVMTDDGDPLHPGVVSACRTFDHPQI</sequence>
<protein>
    <recommendedName>
        <fullName evidence="8">Zinc finger PHD-type domain-containing protein</fullName>
    </recommendedName>
</protein>
<dbReference type="InterPro" id="IPR055198">
    <property type="entry name" value="NSD_PHD"/>
</dbReference>
<organism evidence="9 10">
    <name type="scientific">Carnegiea gigantea</name>
    <dbReference type="NCBI Taxonomy" id="171969"/>
    <lineage>
        <taxon>Eukaryota</taxon>
        <taxon>Viridiplantae</taxon>
        <taxon>Streptophyta</taxon>
        <taxon>Embryophyta</taxon>
        <taxon>Tracheophyta</taxon>
        <taxon>Spermatophyta</taxon>
        <taxon>Magnoliopsida</taxon>
        <taxon>eudicotyledons</taxon>
        <taxon>Gunneridae</taxon>
        <taxon>Pentapetalae</taxon>
        <taxon>Caryophyllales</taxon>
        <taxon>Cactineae</taxon>
        <taxon>Cactaceae</taxon>
        <taxon>Cactoideae</taxon>
        <taxon>Echinocereeae</taxon>
        <taxon>Carnegiea</taxon>
    </lineage>
</organism>
<keyword evidence="4" id="KW-0863">Zinc-finger</keyword>
<proteinExistence type="predicted"/>
<dbReference type="GO" id="GO:0006338">
    <property type="term" value="P:chromatin remodeling"/>
    <property type="evidence" value="ECO:0007669"/>
    <property type="project" value="UniProtKB-ARBA"/>
</dbReference>
<keyword evidence="6" id="KW-0539">Nucleus</keyword>
<feature type="domain" description="Zinc finger PHD-type" evidence="8">
    <location>
        <begin position="290"/>
        <end position="355"/>
    </location>
</feature>
<dbReference type="Proteomes" id="UP001153076">
    <property type="component" value="Unassembled WGS sequence"/>
</dbReference>
<dbReference type="Pfam" id="PF22908">
    <property type="entry name" value="PHD_NSD"/>
    <property type="match status" value="1"/>
</dbReference>
<dbReference type="Pfam" id="PF23004">
    <property type="entry name" value="PHDvar_NSD"/>
    <property type="match status" value="1"/>
</dbReference>
<dbReference type="PANTHER" id="PTHR46235:SF3">
    <property type="entry name" value="PHD FINGER-CONTAINING PROTEIN DDB_G0268158"/>
    <property type="match status" value="1"/>
</dbReference>
<evidence type="ECO:0000256" key="5">
    <source>
        <dbReference type="ARBA" id="ARBA00022833"/>
    </source>
</evidence>
<keyword evidence="10" id="KW-1185">Reference proteome</keyword>
<dbReference type="Pfam" id="PF12047">
    <property type="entry name" value="DNMT1-RFD"/>
    <property type="match status" value="1"/>
</dbReference>
<keyword evidence="3" id="KW-0677">Repeat</keyword>
<feature type="compositionally biased region" description="Basic and acidic residues" evidence="7">
    <location>
        <begin position="568"/>
        <end position="583"/>
    </location>
</feature>
<evidence type="ECO:0000256" key="1">
    <source>
        <dbReference type="ARBA" id="ARBA00004123"/>
    </source>
</evidence>
<gene>
    <name evidence="9" type="ORF">Cgig2_023468</name>
</gene>
<comment type="caution">
    <text evidence="9">The sequence shown here is derived from an EMBL/GenBank/DDBJ whole genome shotgun (WGS) entry which is preliminary data.</text>
</comment>
<feature type="domain" description="Zinc finger PHD-type" evidence="8">
    <location>
        <begin position="224"/>
        <end position="285"/>
    </location>
</feature>
<evidence type="ECO:0000256" key="4">
    <source>
        <dbReference type="ARBA" id="ARBA00022771"/>
    </source>
</evidence>
<dbReference type="SMART" id="SM00249">
    <property type="entry name" value="PHD"/>
    <property type="match status" value="3"/>
</dbReference>
<dbReference type="InterPro" id="IPR013083">
    <property type="entry name" value="Znf_RING/FYVE/PHD"/>
</dbReference>
<feature type="region of interest" description="Disordered" evidence="7">
    <location>
        <begin position="484"/>
        <end position="517"/>
    </location>
</feature>
<feature type="compositionally biased region" description="Acidic residues" evidence="7">
    <location>
        <begin position="175"/>
        <end position="200"/>
    </location>
</feature>
<evidence type="ECO:0000256" key="3">
    <source>
        <dbReference type="ARBA" id="ARBA00022737"/>
    </source>
</evidence>
<keyword evidence="5" id="KW-0862">Zinc</keyword>
<keyword evidence="2" id="KW-0479">Metal-binding</keyword>
<name>A0A9Q1K5Y0_9CARY</name>
<evidence type="ECO:0000256" key="2">
    <source>
        <dbReference type="ARBA" id="ARBA00022723"/>
    </source>
</evidence>
<dbReference type="PANTHER" id="PTHR46235">
    <property type="entry name" value="PHD FINGER-CONTAINING PROTEIN DDB_G0268158"/>
    <property type="match status" value="1"/>
</dbReference>
<dbReference type="InterPro" id="IPR001965">
    <property type="entry name" value="Znf_PHD"/>
</dbReference>
<comment type="subcellular location">
    <subcellularLocation>
        <location evidence="1">Nucleus</location>
    </subcellularLocation>
</comment>
<evidence type="ECO:0000256" key="6">
    <source>
        <dbReference type="ARBA" id="ARBA00023242"/>
    </source>
</evidence>
<accession>A0A9Q1K5Y0</accession>
<dbReference type="OrthoDB" id="21264at2759"/>